<dbReference type="CDD" id="cd05471">
    <property type="entry name" value="pepsin_like"/>
    <property type="match status" value="1"/>
</dbReference>
<feature type="domain" description="Peptidase A1" evidence="2">
    <location>
        <begin position="45"/>
        <end position="191"/>
    </location>
</feature>
<evidence type="ECO:0000313" key="4">
    <source>
        <dbReference type="Proteomes" id="UP000053660"/>
    </source>
</evidence>
<organism evidence="3 4">
    <name type="scientific">Oesophagostomum dentatum</name>
    <name type="common">Nodular worm</name>
    <dbReference type="NCBI Taxonomy" id="61180"/>
    <lineage>
        <taxon>Eukaryota</taxon>
        <taxon>Metazoa</taxon>
        <taxon>Ecdysozoa</taxon>
        <taxon>Nematoda</taxon>
        <taxon>Chromadorea</taxon>
        <taxon>Rhabditida</taxon>
        <taxon>Rhabditina</taxon>
        <taxon>Rhabditomorpha</taxon>
        <taxon>Strongyloidea</taxon>
        <taxon>Strongylidae</taxon>
        <taxon>Oesophagostomum</taxon>
    </lineage>
</organism>
<dbReference type="SUPFAM" id="SSF50630">
    <property type="entry name" value="Acid proteases"/>
    <property type="match status" value="1"/>
</dbReference>
<comment type="similarity">
    <text evidence="1">Belongs to the peptidase A1 family.</text>
</comment>
<gene>
    <name evidence="3" type="ORF">OESDEN_12297</name>
</gene>
<dbReference type="InterPro" id="IPR001461">
    <property type="entry name" value="Aspartic_peptidase_A1"/>
</dbReference>
<reference evidence="3 4" key="1">
    <citation type="submission" date="2014-03" db="EMBL/GenBank/DDBJ databases">
        <title>Draft genome of the hookworm Oesophagostomum dentatum.</title>
        <authorList>
            <person name="Mitreva M."/>
        </authorList>
    </citation>
    <scope>NUCLEOTIDE SEQUENCE [LARGE SCALE GENOMIC DNA]</scope>
    <source>
        <strain evidence="3 4">OD-Hann</strain>
    </source>
</reference>
<dbReference type="Proteomes" id="UP000053660">
    <property type="component" value="Unassembled WGS sequence"/>
</dbReference>
<dbReference type="GO" id="GO:0006508">
    <property type="term" value="P:proteolysis"/>
    <property type="evidence" value="ECO:0007669"/>
    <property type="project" value="InterPro"/>
</dbReference>
<dbReference type="PANTHER" id="PTHR47966:SF45">
    <property type="entry name" value="PEPTIDASE A1 DOMAIN-CONTAINING PROTEIN"/>
    <property type="match status" value="1"/>
</dbReference>
<dbReference type="PROSITE" id="PS51767">
    <property type="entry name" value="PEPTIDASE_A1"/>
    <property type="match status" value="1"/>
</dbReference>
<protein>
    <recommendedName>
        <fullName evidence="2">Peptidase A1 domain-containing protein</fullName>
    </recommendedName>
</protein>
<proteinExistence type="inferred from homology"/>
<keyword evidence="4" id="KW-1185">Reference proteome</keyword>
<dbReference type="Gene3D" id="2.40.70.10">
    <property type="entry name" value="Acid Proteases"/>
    <property type="match status" value="1"/>
</dbReference>
<evidence type="ECO:0000259" key="2">
    <source>
        <dbReference type="PROSITE" id="PS51767"/>
    </source>
</evidence>
<dbReference type="OrthoDB" id="5874963at2759"/>
<dbReference type="InterPro" id="IPR021109">
    <property type="entry name" value="Peptidase_aspartic_dom_sf"/>
</dbReference>
<dbReference type="Pfam" id="PF00026">
    <property type="entry name" value="Asp"/>
    <property type="match status" value="1"/>
</dbReference>
<sequence length="191" mass="21338">MLRDGTWEEYVKQMAKNRQQNSRPVVGKFSDIYLHPVNNFADTLYVANITLGTPDQLFRVVLVTGSSVFWVPDATCGRPKKPGCEQSECDQGLVCHIMCPKQECCADPNDLDDPNADPCEGKTLFNSSISTTYRRLKRAWQTRYGTGIAEGFAGVDVLKFGEPALGSHRLTMTDVEFGQASFLDKYNGKVW</sequence>
<dbReference type="PANTHER" id="PTHR47966">
    <property type="entry name" value="BETA-SITE APP-CLEAVING ENZYME, ISOFORM A-RELATED"/>
    <property type="match status" value="1"/>
</dbReference>
<evidence type="ECO:0000313" key="3">
    <source>
        <dbReference type="EMBL" id="KHJ87916.1"/>
    </source>
</evidence>
<dbReference type="GO" id="GO:0004190">
    <property type="term" value="F:aspartic-type endopeptidase activity"/>
    <property type="evidence" value="ECO:0007669"/>
    <property type="project" value="InterPro"/>
</dbReference>
<dbReference type="InterPro" id="IPR034164">
    <property type="entry name" value="Pepsin-like_dom"/>
</dbReference>
<evidence type="ECO:0000256" key="1">
    <source>
        <dbReference type="ARBA" id="ARBA00007447"/>
    </source>
</evidence>
<dbReference type="AlphaFoldDB" id="A0A0B1SVJ0"/>
<dbReference type="GO" id="GO:0005764">
    <property type="term" value="C:lysosome"/>
    <property type="evidence" value="ECO:0007669"/>
    <property type="project" value="TreeGrafter"/>
</dbReference>
<dbReference type="InterPro" id="IPR033121">
    <property type="entry name" value="PEPTIDASE_A1"/>
</dbReference>
<name>A0A0B1SVJ0_OESDE</name>
<accession>A0A0B1SVJ0</accession>
<dbReference type="EMBL" id="KN556773">
    <property type="protein sequence ID" value="KHJ87916.1"/>
    <property type="molecule type" value="Genomic_DNA"/>
</dbReference>